<organism evidence="2 3">
    <name type="scientific">Zopfia rhizophila CBS 207.26</name>
    <dbReference type="NCBI Taxonomy" id="1314779"/>
    <lineage>
        <taxon>Eukaryota</taxon>
        <taxon>Fungi</taxon>
        <taxon>Dikarya</taxon>
        <taxon>Ascomycota</taxon>
        <taxon>Pezizomycotina</taxon>
        <taxon>Dothideomycetes</taxon>
        <taxon>Dothideomycetes incertae sedis</taxon>
        <taxon>Zopfiaceae</taxon>
        <taxon>Zopfia</taxon>
    </lineage>
</organism>
<accession>A0A6A6DDV5</accession>
<evidence type="ECO:0000259" key="1">
    <source>
        <dbReference type="Pfam" id="PF03184"/>
    </source>
</evidence>
<dbReference type="InterPro" id="IPR004875">
    <property type="entry name" value="DDE_SF_endonuclease_dom"/>
</dbReference>
<dbReference type="EMBL" id="ML994704">
    <property type="protein sequence ID" value="KAF2176638.1"/>
    <property type="molecule type" value="Genomic_DNA"/>
</dbReference>
<dbReference type="GO" id="GO:0003676">
    <property type="term" value="F:nucleic acid binding"/>
    <property type="evidence" value="ECO:0007669"/>
    <property type="project" value="InterPro"/>
</dbReference>
<keyword evidence="3" id="KW-1185">Reference proteome</keyword>
<feature type="domain" description="DDE-1" evidence="1">
    <location>
        <begin position="16"/>
        <end position="91"/>
    </location>
</feature>
<evidence type="ECO:0000313" key="3">
    <source>
        <dbReference type="Proteomes" id="UP000800200"/>
    </source>
</evidence>
<evidence type="ECO:0000313" key="2">
    <source>
        <dbReference type="EMBL" id="KAF2176638.1"/>
    </source>
</evidence>
<protein>
    <submittedName>
        <fullName evidence="2">DDE-domain-containing protein</fullName>
    </submittedName>
</protein>
<dbReference type="Proteomes" id="UP000800200">
    <property type="component" value="Unassembled WGS sequence"/>
</dbReference>
<proteinExistence type="predicted"/>
<sequence>MSRARTWTKYWQILEYCFESNILLCRIPSHTSHKLQPCDTGVFGPLKAAYRDEVERLYRVGANTVGKEHFTSLYSPTREKALTSRNIKAGWIKAGLFPFNTDRVLRDI</sequence>
<name>A0A6A6DDV5_9PEZI</name>
<dbReference type="OrthoDB" id="4357141at2759"/>
<dbReference type="AlphaFoldDB" id="A0A6A6DDV5"/>
<gene>
    <name evidence="2" type="ORF">K469DRAFT_606424</name>
</gene>
<reference evidence="2" key="1">
    <citation type="journal article" date="2020" name="Stud. Mycol.">
        <title>101 Dothideomycetes genomes: a test case for predicting lifestyles and emergence of pathogens.</title>
        <authorList>
            <person name="Haridas S."/>
            <person name="Albert R."/>
            <person name="Binder M."/>
            <person name="Bloem J."/>
            <person name="Labutti K."/>
            <person name="Salamov A."/>
            <person name="Andreopoulos B."/>
            <person name="Baker S."/>
            <person name="Barry K."/>
            <person name="Bills G."/>
            <person name="Bluhm B."/>
            <person name="Cannon C."/>
            <person name="Castanera R."/>
            <person name="Culley D."/>
            <person name="Daum C."/>
            <person name="Ezra D."/>
            <person name="Gonzalez J."/>
            <person name="Henrissat B."/>
            <person name="Kuo A."/>
            <person name="Liang C."/>
            <person name="Lipzen A."/>
            <person name="Lutzoni F."/>
            <person name="Magnuson J."/>
            <person name="Mondo S."/>
            <person name="Nolan M."/>
            <person name="Ohm R."/>
            <person name="Pangilinan J."/>
            <person name="Park H.-J."/>
            <person name="Ramirez L."/>
            <person name="Alfaro M."/>
            <person name="Sun H."/>
            <person name="Tritt A."/>
            <person name="Yoshinaga Y."/>
            <person name="Zwiers L.-H."/>
            <person name="Turgeon B."/>
            <person name="Goodwin S."/>
            <person name="Spatafora J."/>
            <person name="Crous P."/>
            <person name="Grigoriev I."/>
        </authorList>
    </citation>
    <scope>NUCLEOTIDE SEQUENCE</scope>
    <source>
        <strain evidence="2">CBS 207.26</strain>
    </source>
</reference>
<dbReference type="Pfam" id="PF03184">
    <property type="entry name" value="DDE_1"/>
    <property type="match status" value="1"/>
</dbReference>